<dbReference type="InterPro" id="IPR029063">
    <property type="entry name" value="SAM-dependent_MTases_sf"/>
</dbReference>
<dbReference type="GO" id="GO:0005789">
    <property type="term" value="C:endoplasmic reticulum membrane"/>
    <property type="evidence" value="ECO:0007669"/>
    <property type="project" value="TreeGrafter"/>
</dbReference>
<dbReference type="Proteomes" id="UP000094527">
    <property type="component" value="Unassembled WGS sequence"/>
</dbReference>
<dbReference type="Gene3D" id="3.40.50.150">
    <property type="entry name" value="Vaccinia Virus protein VP39"/>
    <property type="match status" value="1"/>
</dbReference>
<name>A0A1D2MSZ0_ORCCI</name>
<comment type="caution">
    <text evidence="2">The sequence shown here is derived from an EMBL/GenBank/DDBJ whole genome shotgun (WGS) entry which is preliminary data.</text>
</comment>
<dbReference type="STRING" id="48709.A0A1D2MSZ0"/>
<evidence type="ECO:0000313" key="3">
    <source>
        <dbReference type="Proteomes" id="UP000094527"/>
    </source>
</evidence>
<sequence length="164" mass="18982">MSRKWDFRRSWSPHWSAVSHTLMLEIQHNWTGLLVECNPTLVPILRQRHRKAWIADVCLSPAKVPRFSNFFNDYNYTQTGRLETSLNKVKSNSSILYEVYSIPLYTLVTALGYKEIDFFALDVEGAEMEILLTIPFDLLTIKVLTVEELSTTVSETCLGKWTSF</sequence>
<dbReference type="GO" id="GO:0005886">
    <property type="term" value="C:plasma membrane"/>
    <property type="evidence" value="ECO:0007669"/>
    <property type="project" value="TreeGrafter"/>
</dbReference>
<keyword evidence="3" id="KW-1185">Reference proteome</keyword>
<dbReference type="EMBL" id="LJIJ01000575">
    <property type="protein sequence ID" value="ODM96126.1"/>
    <property type="molecule type" value="Genomic_DNA"/>
</dbReference>
<dbReference type="PANTHER" id="PTHR34009:SF2">
    <property type="entry name" value="PROTEIN STAR"/>
    <property type="match status" value="1"/>
</dbReference>
<dbReference type="PANTHER" id="PTHR34009">
    <property type="entry name" value="PROTEIN STAR"/>
    <property type="match status" value="1"/>
</dbReference>
<dbReference type="InterPro" id="IPR053202">
    <property type="entry name" value="EGF_Rcpt_Signaling_Reg"/>
</dbReference>
<dbReference type="GO" id="GO:0005794">
    <property type="term" value="C:Golgi apparatus"/>
    <property type="evidence" value="ECO:0007669"/>
    <property type="project" value="TreeGrafter"/>
</dbReference>
<dbReference type="OrthoDB" id="6357215at2759"/>
<dbReference type="AlphaFoldDB" id="A0A1D2MSZ0"/>
<dbReference type="Pfam" id="PF05050">
    <property type="entry name" value="Methyltransf_21"/>
    <property type="match status" value="1"/>
</dbReference>
<feature type="domain" description="Methyltransferase FkbM" evidence="1">
    <location>
        <begin position="26"/>
        <end position="147"/>
    </location>
</feature>
<proteinExistence type="predicted"/>
<organism evidence="2 3">
    <name type="scientific">Orchesella cincta</name>
    <name type="common">Springtail</name>
    <name type="synonym">Podura cincta</name>
    <dbReference type="NCBI Taxonomy" id="48709"/>
    <lineage>
        <taxon>Eukaryota</taxon>
        <taxon>Metazoa</taxon>
        <taxon>Ecdysozoa</taxon>
        <taxon>Arthropoda</taxon>
        <taxon>Hexapoda</taxon>
        <taxon>Collembola</taxon>
        <taxon>Entomobryomorpha</taxon>
        <taxon>Entomobryoidea</taxon>
        <taxon>Orchesellidae</taxon>
        <taxon>Orchesellinae</taxon>
        <taxon>Orchesella</taxon>
    </lineage>
</organism>
<protein>
    <submittedName>
        <fullName evidence="2">Protein Star</fullName>
    </submittedName>
</protein>
<dbReference type="GO" id="GO:0031902">
    <property type="term" value="C:late endosome membrane"/>
    <property type="evidence" value="ECO:0007669"/>
    <property type="project" value="TreeGrafter"/>
</dbReference>
<evidence type="ECO:0000259" key="1">
    <source>
        <dbReference type="Pfam" id="PF05050"/>
    </source>
</evidence>
<dbReference type="GO" id="GO:0016197">
    <property type="term" value="P:endosomal transport"/>
    <property type="evidence" value="ECO:0007669"/>
    <property type="project" value="TreeGrafter"/>
</dbReference>
<reference evidence="2 3" key="1">
    <citation type="journal article" date="2016" name="Genome Biol. Evol.">
        <title>Gene Family Evolution Reflects Adaptation to Soil Environmental Stressors in the Genome of the Collembolan Orchesella cincta.</title>
        <authorList>
            <person name="Faddeeva-Vakhrusheva A."/>
            <person name="Derks M.F."/>
            <person name="Anvar S.Y."/>
            <person name="Agamennone V."/>
            <person name="Suring W."/>
            <person name="Smit S."/>
            <person name="van Straalen N.M."/>
            <person name="Roelofs D."/>
        </authorList>
    </citation>
    <scope>NUCLEOTIDE SEQUENCE [LARGE SCALE GENOMIC DNA]</scope>
    <source>
        <tissue evidence="2">Mixed pool</tissue>
    </source>
</reference>
<dbReference type="InterPro" id="IPR006342">
    <property type="entry name" value="FkbM_mtfrase"/>
</dbReference>
<dbReference type="OMA" id="FRRSWSP"/>
<dbReference type="GO" id="GO:0006888">
    <property type="term" value="P:endoplasmic reticulum to Golgi vesicle-mediated transport"/>
    <property type="evidence" value="ECO:0007669"/>
    <property type="project" value="TreeGrafter"/>
</dbReference>
<evidence type="ECO:0000313" key="2">
    <source>
        <dbReference type="EMBL" id="ODM96126.1"/>
    </source>
</evidence>
<gene>
    <name evidence="2" type="ORF">Ocin01_10552</name>
</gene>
<accession>A0A1D2MSZ0</accession>